<feature type="region of interest" description="Disordered" evidence="4">
    <location>
        <begin position="127"/>
        <end position="178"/>
    </location>
</feature>
<feature type="signal peptide" evidence="5">
    <location>
        <begin position="1"/>
        <end position="19"/>
    </location>
</feature>
<proteinExistence type="predicted"/>
<evidence type="ECO:0000313" key="7">
    <source>
        <dbReference type="Proteomes" id="UP000827092"/>
    </source>
</evidence>
<dbReference type="Proteomes" id="UP000827092">
    <property type="component" value="Unassembled WGS sequence"/>
</dbReference>
<feature type="chain" id="PRO_5043563370" description="Cuticle protein" evidence="5">
    <location>
        <begin position="20"/>
        <end position="264"/>
    </location>
</feature>
<evidence type="ECO:0000256" key="1">
    <source>
        <dbReference type="ARBA" id="ARBA00002980"/>
    </source>
</evidence>
<sequence>MRFLICTLCLALAISKVWSQETTIPVGESGQDTLTTIRNFDGSGNYDVGYNENQLTGGASFYREKGYANGTREGSYGYTTRNGLIRIVTYVADQNGYRAEVLTNEPGVDGSPNPASVNITKETEPDRAALAQGPTGSISQGSNNPQQSSDAPKQYTGVPQQSYGVSPQSYRNPQPMPVVSQQTLDYPQQMPGPQQSYDVSQQNYGVPQQTLGYPQQQTAQNIQSSSVLYSSDSNVIRNYVASPLLKSTAEVRVLSPHGQYQYDV</sequence>
<evidence type="ECO:0000256" key="5">
    <source>
        <dbReference type="SAM" id="SignalP"/>
    </source>
</evidence>
<keyword evidence="2 3" id="KW-0193">Cuticle</keyword>
<keyword evidence="5" id="KW-0732">Signal</keyword>
<dbReference type="InterPro" id="IPR031311">
    <property type="entry name" value="CHIT_BIND_RR_consensus"/>
</dbReference>
<gene>
    <name evidence="6" type="ORF">JTE90_008038</name>
</gene>
<evidence type="ECO:0000256" key="4">
    <source>
        <dbReference type="SAM" id="MobiDB-lite"/>
    </source>
</evidence>
<protein>
    <recommendedName>
        <fullName evidence="8">Cuticle protein</fullName>
    </recommendedName>
</protein>
<keyword evidence="7" id="KW-1185">Reference proteome</keyword>
<evidence type="ECO:0000313" key="6">
    <source>
        <dbReference type="EMBL" id="KAG8188473.1"/>
    </source>
</evidence>
<dbReference type="Pfam" id="PF00379">
    <property type="entry name" value="Chitin_bind_4"/>
    <property type="match status" value="1"/>
</dbReference>
<evidence type="ECO:0008006" key="8">
    <source>
        <dbReference type="Google" id="ProtNLM"/>
    </source>
</evidence>
<name>A0AAV6UXG2_9ARAC</name>
<reference evidence="6 7" key="1">
    <citation type="journal article" date="2022" name="Nat. Ecol. Evol.">
        <title>A masculinizing supergene underlies an exaggerated male reproductive morph in a spider.</title>
        <authorList>
            <person name="Hendrickx F."/>
            <person name="De Corte Z."/>
            <person name="Sonet G."/>
            <person name="Van Belleghem S.M."/>
            <person name="Kostlbacher S."/>
            <person name="Vangestel C."/>
        </authorList>
    </citation>
    <scope>NUCLEOTIDE SEQUENCE [LARGE SCALE GENOMIC DNA]</scope>
    <source>
        <strain evidence="6">W744_W776</strain>
    </source>
</reference>
<comment type="caution">
    <text evidence="6">The sequence shown here is derived from an EMBL/GenBank/DDBJ whole genome shotgun (WGS) entry which is preliminary data.</text>
</comment>
<dbReference type="AlphaFoldDB" id="A0AAV6UXG2"/>
<dbReference type="EMBL" id="JAFNEN010000238">
    <property type="protein sequence ID" value="KAG8188473.1"/>
    <property type="molecule type" value="Genomic_DNA"/>
</dbReference>
<feature type="compositionally biased region" description="Polar residues" evidence="4">
    <location>
        <begin position="134"/>
        <end position="172"/>
    </location>
</feature>
<dbReference type="PANTHER" id="PTHR10380">
    <property type="entry name" value="CUTICLE PROTEIN"/>
    <property type="match status" value="1"/>
</dbReference>
<dbReference type="GO" id="GO:0008010">
    <property type="term" value="F:structural constituent of chitin-based larval cuticle"/>
    <property type="evidence" value="ECO:0007669"/>
    <property type="project" value="TreeGrafter"/>
</dbReference>
<dbReference type="InterPro" id="IPR000618">
    <property type="entry name" value="Insect_cuticle"/>
</dbReference>
<dbReference type="InterPro" id="IPR050468">
    <property type="entry name" value="Cuticle_Struct_Prot"/>
</dbReference>
<dbReference type="PROSITE" id="PS51155">
    <property type="entry name" value="CHIT_BIND_RR_2"/>
    <property type="match status" value="1"/>
</dbReference>
<accession>A0AAV6UXG2</accession>
<evidence type="ECO:0000256" key="3">
    <source>
        <dbReference type="PROSITE-ProRule" id="PRU00497"/>
    </source>
</evidence>
<evidence type="ECO:0000256" key="2">
    <source>
        <dbReference type="ARBA" id="ARBA00022460"/>
    </source>
</evidence>
<organism evidence="6 7">
    <name type="scientific">Oedothorax gibbosus</name>
    <dbReference type="NCBI Taxonomy" id="931172"/>
    <lineage>
        <taxon>Eukaryota</taxon>
        <taxon>Metazoa</taxon>
        <taxon>Ecdysozoa</taxon>
        <taxon>Arthropoda</taxon>
        <taxon>Chelicerata</taxon>
        <taxon>Arachnida</taxon>
        <taxon>Araneae</taxon>
        <taxon>Araneomorphae</taxon>
        <taxon>Entelegynae</taxon>
        <taxon>Araneoidea</taxon>
        <taxon>Linyphiidae</taxon>
        <taxon>Erigoninae</taxon>
        <taxon>Oedothorax</taxon>
    </lineage>
</organism>
<dbReference type="PROSITE" id="PS00233">
    <property type="entry name" value="CHIT_BIND_RR_1"/>
    <property type="match status" value="1"/>
</dbReference>
<dbReference type="GO" id="GO:0062129">
    <property type="term" value="C:chitin-based extracellular matrix"/>
    <property type="evidence" value="ECO:0007669"/>
    <property type="project" value="TreeGrafter"/>
</dbReference>
<comment type="function">
    <text evidence="1">Component of the rigid cuticle of the spider.</text>
</comment>